<evidence type="ECO:0000256" key="12">
    <source>
        <dbReference type="ARBA" id="ARBA00032887"/>
    </source>
</evidence>
<dbReference type="GO" id="GO:0015986">
    <property type="term" value="P:proton motive force-driven ATP synthesis"/>
    <property type="evidence" value="ECO:0007669"/>
    <property type="project" value="InterPro"/>
</dbReference>
<evidence type="ECO:0000256" key="3">
    <source>
        <dbReference type="ARBA" id="ARBA00022448"/>
    </source>
</evidence>
<dbReference type="GO" id="GO:0045259">
    <property type="term" value="C:proton-transporting ATP synthase complex"/>
    <property type="evidence" value="ECO:0007669"/>
    <property type="project" value="UniProtKB-KW"/>
</dbReference>
<keyword evidence="14" id="KW-0732">Signal</keyword>
<evidence type="ECO:0000256" key="9">
    <source>
        <dbReference type="ARBA" id="ARBA00023121"/>
    </source>
</evidence>
<evidence type="ECO:0000313" key="17">
    <source>
        <dbReference type="Proteomes" id="UP000192907"/>
    </source>
</evidence>
<feature type="transmembrane region" description="Helical" evidence="13">
    <location>
        <begin position="73"/>
        <end position="99"/>
    </location>
</feature>
<dbReference type="PRINTS" id="PR00124">
    <property type="entry name" value="ATPASEC"/>
</dbReference>
<dbReference type="EMBL" id="FWZT01000001">
    <property type="protein sequence ID" value="SME91234.1"/>
    <property type="molecule type" value="Genomic_DNA"/>
</dbReference>
<evidence type="ECO:0000256" key="2">
    <source>
        <dbReference type="ARBA" id="ARBA00006704"/>
    </source>
</evidence>
<comment type="similarity">
    <text evidence="2">Belongs to the ATPase C chain family.</text>
</comment>
<dbReference type="Pfam" id="PF00137">
    <property type="entry name" value="ATP-synt_C"/>
    <property type="match status" value="1"/>
</dbReference>
<accession>A0A1Y6B8M2</accession>
<keyword evidence="3" id="KW-0813">Transport</keyword>
<evidence type="ECO:0000256" key="11">
    <source>
        <dbReference type="ARBA" id="ARBA00032200"/>
    </source>
</evidence>
<evidence type="ECO:0000256" key="10">
    <source>
        <dbReference type="ARBA" id="ARBA00023136"/>
    </source>
</evidence>
<keyword evidence="6" id="KW-0375">Hydrogen ion transport</keyword>
<dbReference type="RefSeq" id="WP_132314452.1">
    <property type="nucleotide sequence ID" value="NZ_FWZT01000001.1"/>
</dbReference>
<dbReference type="GO" id="GO:0015078">
    <property type="term" value="F:proton transmembrane transporter activity"/>
    <property type="evidence" value="ECO:0007669"/>
    <property type="project" value="InterPro"/>
</dbReference>
<evidence type="ECO:0000313" key="16">
    <source>
        <dbReference type="EMBL" id="SME91234.1"/>
    </source>
</evidence>
<dbReference type="InterPro" id="IPR035921">
    <property type="entry name" value="F/V-ATP_Csub_sf"/>
</dbReference>
<keyword evidence="10 13" id="KW-0472">Membrane</keyword>
<keyword evidence="7 13" id="KW-1133">Transmembrane helix</keyword>
<evidence type="ECO:0000256" key="1">
    <source>
        <dbReference type="ARBA" id="ARBA00004141"/>
    </source>
</evidence>
<feature type="chain" id="PRO_5010998092" description="ATP synthase F(0) sector subunit c" evidence="14">
    <location>
        <begin position="24"/>
        <end position="101"/>
    </location>
</feature>
<feature type="transmembrane region" description="Helical" evidence="13">
    <location>
        <begin position="33"/>
        <end position="52"/>
    </location>
</feature>
<keyword evidence="8" id="KW-0406">Ion transport</keyword>
<proteinExistence type="inferred from homology"/>
<dbReference type="OrthoDB" id="5296711at2"/>
<evidence type="ECO:0000256" key="6">
    <source>
        <dbReference type="ARBA" id="ARBA00022781"/>
    </source>
</evidence>
<dbReference type="InterPro" id="IPR020537">
    <property type="entry name" value="ATP_synth_F0_csu_DDCD_BS"/>
</dbReference>
<gene>
    <name evidence="16" type="ORF">SAMN06296036_101433</name>
</gene>
<evidence type="ECO:0000259" key="15">
    <source>
        <dbReference type="Pfam" id="PF00137"/>
    </source>
</evidence>
<evidence type="ECO:0000256" key="5">
    <source>
        <dbReference type="ARBA" id="ARBA00022692"/>
    </source>
</evidence>
<evidence type="ECO:0000256" key="8">
    <source>
        <dbReference type="ARBA" id="ARBA00023065"/>
    </source>
</evidence>
<comment type="subcellular location">
    <subcellularLocation>
        <location evidence="1">Membrane</location>
        <topology evidence="1">Multi-pass membrane protein</topology>
    </subcellularLocation>
</comment>
<reference evidence="17" key="1">
    <citation type="submission" date="2017-04" db="EMBL/GenBank/DDBJ databases">
        <authorList>
            <person name="Varghese N."/>
            <person name="Submissions S."/>
        </authorList>
    </citation>
    <scope>NUCLEOTIDE SEQUENCE [LARGE SCALE GENOMIC DNA]</scope>
    <source>
        <strain evidence="17">RKEM611</strain>
    </source>
</reference>
<dbReference type="PROSITE" id="PS00605">
    <property type="entry name" value="ATPASE_C"/>
    <property type="match status" value="1"/>
</dbReference>
<feature type="signal peptide" evidence="14">
    <location>
        <begin position="1"/>
        <end position="23"/>
    </location>
</feature>
<dbReference type="InterPro" id="IPR000454">
    <property type="entry name" value="ATP_synth_F0_csu"/>
</dbReference>
<protein>
    <recommendedName>
        <fullName evidence="11">ATP synthase F(0) sector subunit c</fullName>
    </recommendedName>
    <alternativeName>
        <fullName evidence="12">F-type ATPase subunit c</fullName>
    </alternativeName>
</protein>
<keyword evidence="17" id="KW-1185">Reference proteome</keyword>
<dbReference type="GO" id="GO:0008289">
    <property type="term" value="F:lipid binding"/>
    <property type="evidence" value="ECO:0007669"/>
    <property type="project" value="UniProtKB-KW"/>
</dbReference>
<evidence type="ECO:0000256" key="4">
    <source>
        <dbReference type="ARBA" id="ARBA00022547"/>
    </source>
</evidence>
<evidence type="ECO:0000256" key="14">
    <source>
        <dbReference type="SAM" id="SignalP"/>
    </source>
</evidence>
<dbReference type="SUPFAM" id="SSF81333">
    <property type="entry name" value="F1F0 ATP synthase subunit C"/>
    <property type="match status" value="1"/>
</dbReference>
<dbReference type="Gene3D" id="1.20.20.10">
    <property type="entry name" value="F1F0 ATP synthase subunit C"/>
    <property type="match status" value="1"/>
</dbReference>
<dbReference type="GO" id="GO:0033177">
    <property type="term" value="C:proton-transporting two-sector ATPase complex, proton-transporting domain"/>
    <property type="evidence" value="ECO:0007669"/>
    <property type="project" value="InterPro"/>
</dbReference>
<dbReference type="Proteomes" id="UP000192907">
    <property type="component" value="Unassembled WGS sequence"/>
</dbReference>
<name>A0A1Y6B8M2_9BACT</name>
<keyword evidence="5 13" id="KW-0812">Transmembrane</keyword>
<dbReference type="CDD" id="cd18121">
    <property type="entry name" value="ATP-synt_Fo_c"/>
    <property type="match status" value="1"/>
</dbReference>
<evidence type="ECO:0000256" key="13">
    <source>
        <dbReference type="SAM" id="Phobius"/>
    </source>
</evidence>
<feature type="domain" description="V-ATPase proteolipid subunit C-like" evidence="15">
    <location>
        <begin position="35"/>
        <end position="97"/>
    </location>
</feature>
<evidence type="ECO:0000256" key="7">
    <source>
        <dbReference type="ARBA" id="ARBA00022989"/>
    </source>
</evidence>
<keyword evidence="4" id="KW-0138">CF(0)</keyword>
<dbReference type="InterPro" id="IPR002379">
    <property type="entry name" value="ATPase_proteolipid_c-like_dom"/>
</dbReference>
<keyword evidence="9" id="KW-0446">Lipid-binding</keyword>
<sequence length="101" mass="10384">MKRNLGNVLTVLGGLLISSFAFAAEGGDATGWMAIGSSLAIGLAALGGTYSQGRAADAALSGIARNPTSADKVFTPMIIALALIEFQAIMGFIIAFLWYSK</sequence>
<organism evidence="16 17">
    <name type="scientific">Pseudobacteriovorax antillogorgiicola</name>
    <dbReference type="NCBI Taxonomy" id="1513793"/>
    <lineage>
        <taxon>Bacteria</taxon>
        <taxon>Pseudomonadati</taxon>
        <taxon>Bdellovibrionota</taxon>
        <taxon>Oligoflexia</taxon>
        <taxon>Oligoflexales</taxon>
        <taxon>Pseudobacteriovoracaceae</taxon>
        <taxon>Pseudobacteriovorax</taxon>
    </lineage>
</organism>
<dbReference type="STRING" id="1513793.SAMN06296036_101433"/>
<dbReference type="AlphaFoldDB" id="A0A1Y6B8M2"/>
<dbReference type="InterPro" id="IPR038662">
    <property type="entry name" value="ATP_synth_F0_csu_sf"/>
</dbReference>